<dbReference type="EMBL" id="AVBC01000039">
    <property type="protein sequence ID" value="ERL50550.1"/>
    <property type="molecule type" value="Genomic_DNA"/>
</dbReference>
<dbReference type="AlphaFoldDB" id="W1N6I5"/>
<dbReference type="Proteomes" id="UP000019113">
    <property type="component" value="Unassembled WGS sequence"/>
</dbReference>
<sequence length="32" mass="3445">MEVPLDLEGCSEEVAEQDEAQEVWSASTAAYG</sequence>
<comment type="caution">
    <text evidence="1">The sequence shown here is derived from an EMBL/GenBank/DDBJ whole genome shotgun (WGS) entry which is preliminary data.</text>
</comment>
<name>W1N6I5_9GAMM</name>
<gene>
    <name evidence="1" type="ORF">BJB45_05330</name>
</gene>
<evidence type="ECO:0000313" key="1">
    <source>
        <dbReference type="EMBL" id="ERL50550.1"/>
    </source>
</evidence>
<reference evidence="1 2" key="1">
    <citation type="submission" date="2013-08" db="EMBL/GenBank/DDBJ databases">
        <title>draft genome of Halomonas huanghegensis, strain BJGMM-B45T.</title>
        <authorList>
            <person name="Miao C."/>
            <person name="Wan Y."/>
            <person name="Jin W."/>
        </authorList>
    </citation>
    <scope>NUCLEOTIDE SEQUENCE [LARGE SCALE GENOMIC DNA]</scope>
    <source>
        <strain evidence="1 2">BJGMM-B45</strain>
    </source>
</reference>
<evidence type="ECO:0000313" key="2">
    <source>
        <dbReference type="Proteomes" id="UP000019113"/>
    </source>
</evidence>
<keyword evidence="2" id="KW-1185">Reference proteome</keyword>
<organism evidence="1 2">
    <name type="scientific">Halomonas huangheensis</name>
    <dbReference type="NCBI Taxonomy" id="1178482"/>
    <lineage>
        <taxon>Bacteria</taxon>
        <taxon>Pseudomonadati</taxon>
        <taxon>Pseudomonadota</taxon>
        <taxon>Gammaproteobacteria</taxon>
        <taxon>Oceanospirillales</taxon>
        <taxon>Halomonadaceae</taxon>
        <taxon>Halomonas</taxon>
    </lineage>
</organism>
<protein>
    <submittedName>
        <fullName evidence="1">Uncharacterized protein</fullName>
    </submittedName>
</protein>
<proteinExistence type="predicted"/>
<accession>W1N6I5</accession>